<name>A0A7C8M1I9_9PLEO</name>
<protein>
    <submittedName>
        <fullName evidence="3">Uncharacterized protein</fullName>
    </submittedName>
</protein>
<feature type="region of interest" description="Disordered" evidence="1">
    <location>
        <begin position="526"/>
        <end position="545"/>
    </location>
</feature>
<feature type="transmembrane region" description="Helical" evidence="2">
    <location>
        <begin position="256"/>
        <end position="276"/>
    </location>
</feature>
<feature type="transmembrane region" description="Helical" evidence="2">
    <location>
        <begin position="48"/>
        <end position="69"/>
    </location>
</feature>
<feature type="transmembrane region" description="Helical" evidence="2">
    <location>
        <begin position="468"/>
        <end position="490"/>
    </location>
</feature>
<keyword evidence="4" id="KW-1185">Reference proteome</keyword>
<feature type="region of interest" description="Disordered" evidence="1">
    <location>
        <begin position="193"/>
        <end position="216"/>
    </location>
</feature>
<dbReference type="Proteomes" id="UP000481861">
    <property type="component" value="Unassembled WGS sequence"/>
</dbReference>
<feature type="transmembrane region" description="Helical" evidence="2">
    <location>
        <begin position="441"/>
        <end position="462"/>
    </location>
</feature>
<feature type="compositionally biased region" description="Basic and acidic residues" evidence="1">
    <location>
        <begin position="193"/>
        <end position="203"/>
    </location>
</feature>
<dbReference type="OrthoDB" id="3796673at2759"/>
<organism evidence="3 4">
    <name type="scientific">Massariosphaeria phaeospora</name>
    <dbReference type="NCBI Taxonomy" id="100035"/>
    <lineage>
        <taxon>Eukaryota</taxon>
        <taxon>Fungi</taxon>
        <taxon>Dikarya</taxon>
        <taxon>Ascomycota</taxon>
        <taxon>Pezizomycotina</taxon>
        <taxon>Dothideomycetes</taxon>
        <taxon>Pleosporomycetidae</taxon>
        <taxon>Pleosporales</taxon>
        <taxon>Pleosporales incertae sedis</taxon>
        <taxon>Massariosphaeria</taxon>
    </lineage>
</organism>
<dbReference type="EMBL" id="JAADJZ010000035">
    <property type="protein sequence ID" value="KAF2865278.1"/>
    <property type="molecule type" value="Genomic_DNA"/>
</dbReference>
<comment type="caution">
    <text evidence="3">The sequence shown here is derived from an EMBL/GenBank/DDBJ whole genome shotgun (WGS) entry which is preliminary data.</text>
</comment>
<dbReference type="AlphaFoldDB" id="A0A7C8M1I9"/>
<feature type="compositionally biased region" description="Polar residues" evidence="1">
    <location>
        <begin position="530"/>
        <end position="541"/>
    </location>
</feature>
<proteinExistence type="predicted"/>
<keyword evidence="2" id="KW-1133">Transmembrane helix</keyword>
<keyword evidence="2" id="KW-0472">Membrane</keyword>
<evidence type="ECO:0000256" key="2">
    <source>
        <dbReference type="SAM" id="Phobius"/>
    </source>
</evidence>
<accession>A0A7C8M1I9</accession>
<reference evidence="3 4" key="1">
    <citation type="submission" date="2020-01" db="EMBL/GenBank/DDBJ databases">
        <authorList>
            <consortium name="DOE Joint Genome Institute"/>
            <person name="Haridas S."/>
            <person name="Albert R."/>
            <person name="Binder M."/>
            <person name="Bloem J."/>
            <person name="Labutti K."/>
            <person name="Salamov A."/>
            <person name="Andreopoulos B."/>
            <person name="Baker S.E."/>
            <person name="Barry K."/>
            <person name="Bills G."/>
            <person name="Bluhm B.H."/>
            <person name="Cannon C."/>
            <person name="Castanera R."/>
            <person name="Culley D.E."/>
            <person name="Daum C."/>
            <person name="Ezra D."/>
            <person name="Gonzalez J.B."/>
            <person name="Henrissat B."/>
            <person name="Kuo A."/>
            <person name="Liang C."/>
            <person name="Lipzen A."/>
            <person name="Lutzoni F."/>
            <person name="Magnuson J."/>
            <person name="Mondo S."/>
            <person name="Nolan M."/>
            <person name="Ohm R."/>
            <person name="Pangilinan J."/>
            <person name="Park H.-J.H."/>
            <person name="Ramirez L."/>
            <person name="Alfaro M."/>
            <person name="Sun H."/>
            <person name="Tritt A."/>
            <person name="Yoshinaga Y."/>
            <person name="Zwiers L.-H.L."/>
            <person name="Turgeon B.G."/>
            <person name="Goodwin S.B."/>
            <person name="Spatafora J.W."/>
            <person name="Crous P.W."/>
            <person name="Grigoriev I.V."/>
        </authorList>
    </citation>
    <scope>NUCLEOTIDE SEQUENCE [LARGE SCALE GENOMIC DNA]</scope>
    <source>
        <strain evidence="3 4">CBS 611.86</strain>
    </source>
</reference>
<feature type="region of interest" description="Disordered" evidence="1">
    <location>
        <begin position="346"/>
        <end position="375"/>
    </location>
</feature>
<evidence type="ECO:0000256" key="1">
    <source>
        <dbReference type="SAM" id="MobiDB-lite"/>
    </source>
</evidence>
<gene>
    <name evidence="3" type="ORF">BDV95DRAFT_612861</name>
</gene>
<feature type="transmembrane region" description="Helical" evidence="2">
    <location>
        <begin position="296"/>
        <end position="317"/>
    </location>
</feature>
<evidence type="ECO:0000313" key="4">
    <source>
        <dbReference type="Proteomes" id="UP000481861"/>
    </source>
</evidence>
<feature type="compositionally biased region" description="Basic and acidic residues" evidence="1">
    <location>
        <begin position="352"/>
        <end position="367"/>
    </location>
</feature>
<sequence>MSSVQAAEDDASDFGLNVFTDLAPLLALFGDQFARQFMSESLLWLDHIVFAMAPLGVLSATVCAIRVAGPFWARAFIGRARESRASAEIDLMSSTSCEVGEVFDGNIILRVPGAPKLMHFLIISPCRDQDPTYGLHTLESAYNAGLLEKGKFGIWTRWERRETSGPELVHLDAVTEAIPPGINWQLLRRRRSTRELSTRKPNYDDLEGGQGQKPSRFDKSLSQLAKFPVELEQSPPNLQLNLPSNVTSHSRSIQELCWAAAAGVIIQLTVVAIASITTYHPATRNLIAGPVSQFGFPIFASGTSSLVIGMLLCSWVIGESTREHVFRVSTDRGPGTHPLKSRTCERTQGATTDHDNGNAHLEGRSGKSPDISNMSPGRGPPILNSAEEQDIRHAIHDKRELRVFWLQPKVTVNDQDLDPCLIVGGLKDEVLTSSRIPEISLVYQLLTVCDVILGLSGFVLQLQGLRGLTWPTAVSHLLSMIVMALIRAAIRRDLGEQPSTIVAQESHELDWLALRLVYEDYPLEPPKRSPSPQFKEPSTANPDEGEQSMYTWRVLCAGDMLSLRLYIQDGYLKSEDHVTRVMEHPATGIAAGHLKQPFPRNNQTVVKIR</sequence>
<keyword evidence="2" id="KW-0812">Transmembrane</keyword>
<evidence type="ECO:0000313" key="3">
    <source>
        <dbReference type="EMBL" id="KAF2865278.1"/>
    </source>
</evidence>